<sequence>FPEIINAKEQIEKRLGDSGRLNVRYSGTEPVARVMIEGQDRGEIEDYASQMASVISKYLGS</sequence>
<dbReference type="SUPFAM" id="SSF55957">
    <property type="entry name" value="Phosphoglucomutase, C-terminal domain"/>
    <property type="match status" value="1"/>
</dbReference>
<organism evidence="2">
    <name type="scientific">marine sediment metagenome</name>
    <dbReference type="NCBI Taxonomy" id="412755"/>
    <lineage>
        <taxon>unclassified sequences</taxon>
        <taxon>metagenomes</taxon>
        <taxon>ecological metagenomes</taxon>
    </lineage>
</organism>
<name>X0SLV2_9ZZZZ</name>
<dbReference type="AlphaFoldDB" id="X0SLV2"/>
<feature type="non-terminal residue" evidence="2">
    <location>
        <position position="1"/>
    </location>
</feature>
<protein>
    <recommendedName>
        <fullName evidence="1">Alpha-D-phosphohexomutase C-terminal domain-containing protein</fullName>
    </recommendedName>
</protein>
<evidence type="ECO:0000313" key="2">
    <source>
        <dbReference type="EMBL" id="GAF76111.1"/>
    </source>
</evidence>
<dbReference type="InterPro" id="IPR036900">
    <property type="entry name" value="A-D-PHexomutase_C_sf"/>
</dbReference>
<evidence type="ECO:0000259" key="1">
    <source>
        <dbReference type="Pfam" id="PF00408"/>
    </source>
</evidence>
<dbReference type="EMBL" id="BARS01006952">
    <property type="protein sequence ID" value="GAF76111.1"/>
    <property type="molecule type" value="Genomic_DNA"/>
</dbReference>
<accession>X0SLV2</accession>
<reference evidence="2" key="1">
    <citation type="journal article" date="2014" name="Front. Microbiol.">
        <title>High frequency of phylogenetically diverse reductive dehalogenase-homologous genes in deep subseafloor sedimentary metagenomes.</title>
        <authorList>
            <person name="Kawai M."/>
            <person name="Futagami T."/>
            <person name="Toyoda A."/>
            <person name="Takaki Y."/>
            <person name="Nishi S."/>
            <person name="Hori S."/>
            <person name="Arai W."/>
            <person name="Tsubouchi T."/>
            <person name="Morono Y."/>
            <person name="Uchiyama I."/>
            <person name="Ito T."/>
            <person name="Fujiyama A."/>
            <person name="Inagaki F."/>
            <person name="Takami H."/>
        </authorList>
    </citation>
    <scope>NUCLEOTIDE SEQUENCE</scope>
    <source>
        <strain evidence="2">Expedition CK06-06</strain>
    </source>
</reference>
<comment type="caution">
    <text evidence="2">The sequence shown here is derived from an EMBL/GenBank/DDBJ whole genome shotgun (WGS) entry which is preliminary data.</text>
</comment>
<dbReference type="InterPro" id="IPR005843">
    <property type="entry name" value="A-D-PHexomutase_C"/>
</dbReference>
<dbReference type="Pfam" id="PF00408">
    <property type="entry name" value="PGM_PMM_IV"/>
    <property type="match status" value="1"/>
</dbReference>
<feature type="domain" description="Alpha-D-phosphohexomutase C-terminal" evidence="1">
    <location>
        <begin position="2"/>
        <end position="52"/>
    </location>
</feature>
<gene>
    <name evidence="2" type="ORF">S01H1_13471</name>
</gene>
<dbReference type="Gene3D" id="3.30.310.50">
    <property type="entry name" value="Alpha-D-phosphohexomutase, C-terminal domain"/>
    <property type="match status" value="1"/>
</dbReference>
<proteinExistence type="predicted"/>
<dbReference type="GO" id="GO:0016868">
    <property type="term" value="F:intramolecular phosphotransferase activity"/>
    <property type="evidence" value="ECO:0007669"/>
    <property type="project" value="InterPro"/>
</dbReference>